<dbReference type="InterPro" id="IPR022742">
    <property type="entry name" value="Hydrolase_4"/>
</dbReference>
<accession>A0ABS4YSH0</accession>
<evidence type="ECO:0000259" key="2">
    <source>
        <dbReference type="Pfam" id="PF12146"/>
    </source>
</evidence>
<dbReference type="GO" id="GO:0016787">
    <property type="term" value="F:hydrolase activity"/>
    <property type="evidence" value="ECO:0007669"/>
    <property type="project" value="UniProtKB-KW"/>
</dbReference>
<dbReference type="PIRSF" id="PIRSF037442">
    <property type="entry name" value="UCP037442_abhydr"/>
    <property type="match status" value="1"/>
</dbReference>
<keyword evidence="3" id="KW-0378">Hydrolase</keyword>
<dbReference type="Proteomes" id="UP000711614">
    <property type="component" value="Unassembled WGS sequence"/>
</dbReference>
<protein>
    <submittedName>
        <fullName evidence="3">Alpha/beta hydrolase</fullName>
    </submittedName>
</protein>
<dbReference type="EMBL" id="JAGIOI010000001">
    <property type="protein sequence ID" value="MBP2411729.1"/>
    <property type="molecule type" value="Genomic_DNA"/>
</dbReference>
<dbReference type="Pfam" id="PF12146">
    <property type="entry name" value="Hydrolase_4"/>
    <property type="match status" value="1"/>
</dbReference>
<keyword evidence="4" id="KW-1185">Reference proteome</keyword>
<reference evidence="3 4" key="1">
    <citation type="submission" date="2021-03" db="EMBL/GenBank/DDBJ databases">
        <title>Sequencing the genomes of 1000 actinobacteria strains.</title>
        <authorList>
            <person name="Klenk H.-P."/>
        </authorList>
    </citation>
    <scope>NUCLEOTIDE SEQUENCE [LARGE SCALE GENOMIC DNA]</scope>
    <source>
        <strain evidence="3 4">DSM 16005</strain>
    </source>
</reference>
<evidence type="ECO:0000256" key="1">
    <source>
        <dbReference type="ARBA" id="ARBA00008645"/>
    </source>
</evidence>
<evidence type="ECO:0000313" key="4">
    <source>
        <dbReference type="Proteomes" id="UP000711614"/>
    </source>
</evidence>
<dbReference type="SUPFAM" id="SSF53474">
    <property type="entry name" value="alpha/beta-Hydrolases"/>
    <property type="match status" value="1"/>
</dbReference>
<proteinExistence type="inferred from homology"/>
<comment type="similarity">
    <text evidence="1">Belongs to the AB hydrolase superfamily.</text>
</comment>
<gene>
    <name evidence="3" type="ORF">JOF48_000528</name>
</gene>
<organism evidence="3 4">
    <name type="scientific">Arthrobacter stackebrandtii</name>
    <dbReference type="NCBI Taxonomy" id="272161"/>
    <lineage>
        <taxon>Bacteria</taxon>
        <taxon>Bacillati</taxon>
        <taxon>Actinomycetota</taxon>
        <taxon>Actinomycetes</taxon>
        <taxon>Micrococcales</taxon>
        <taxon>Micrococcaceae</taxon>
        <taxon>Arthrobacter</taxon>
    </lineage>
</organism>
<dbReference type="RefSeq" id="WP_209677035.1">
    <property type="nucleotide sequence ID" value="NZ_JAGIOI010000001.1"/>
</dbReference>
<feature type="domain" description="Serine aminopeptidase S33" evidence="2">
    <location>
        <begin position="35"/>
        <end position="258"/>
    </location>
</feature>
<dbReference type="InterPro" id="IPR050261">
    <property type="entry name" value="FrsA_esterase"/>
</dbReference>
<dbReference type="InterPro" id="IPR017208">
    <property type="entry name" value="UCP037442_abhydr"/>
</dbReference>
<dbReference type="Gene3D" id="3.40.50.1820">
    <property type="entry name" value="alpha/beta hydrolase"/>
    <property type="match status" value="1"/>
</dbReference>
<evidence type="ECO:0000313" key="3">
    <source>
        <dbReference type="EMBL" id="MBP2411729.1"/>
    </source>
</evidence>
<comment type="caution">
    <text evidence="3">The sequence shown here is derived from an EMBL/GenBank/DDBJ whole genome shotgun (WGS) entry which is preliminary data.</text>
</comment>
<dbReference type="PANTHER" id="PTHR22946">
    <property type="entry name" value="DIENELACTONE HYDROLASE DOMAIN-CONTAINING PROTEIN-RELATED"/>
    <property type="match status" value="1"/>
</dbReference>
<name>A0ABS4YSH0_9MICC</name>
<dbReference type="InterPro" id="IPR029058">
    <property type="entry name" value="AB_hydrolase_fold"/>
</dbReference>
<sequence length="303" mass="32384">MGNNVEEMVTAADLTIESRGGGLIRGTLREPADGEPRALVVIHPATAVPERLYLGFSEFLAGQGYAVVTYDYRGTGRSGAPKTFAQVRVRDWMFEDVPDVAEWAAARFPELPRLAIGHSVGAHALALGAGTDGLDGMVAIASHAGVTATVRGVAERAKVRFVLSGAGPLATKVLGYMPGSKLGLGEDFPAAAMLEWSSWSKHRGYFFDDPTMRALEKAASVTGPMLSIGFSDDPWATPQQIEAITDHMTAASVERRTYSPAEFGVPAIGHMGFFRRGLRDGLWPEVVVWLEGKLAEVSPGQVD</sequence>